<evidence type="ECO:0000313" key="2">
    <source>
        <dbReference type="Proteomes" id="UP000028007"/>
    </source>
</evidence>
<organism evidence="1 2">
    <name type="scientific">Pedobacter antarcticus 4BY</name>
    <dbReference type="NCBI Taxonomy" id="1358423"/>
    <lineage>
        <taxon>Bacteria</taxon>
        <taxon>Pseudomonadati</taxon>
        <taxon>Bacteroidota</taxon>
        <taxon>Sphingobacteriia</taxon>
        <taxon>Sphingobacteriales</taxon>
        <taxon>Sphingobacteriaceae</taxon>
        <taxon>Pedobacter</taxon>
    </lineage>
</organism>
<evidence type="ECO:0000313" key="1">
    <source>
        <dbReference type="EMBL" id="KEQ31237.1"/>
    </source>
</evidence>
<accession>A0A081PKL4</accession>
<reference evidence="1 2" key="1">
    <citation type="journal article" date="1992" name="Int. J. Syst. Bacteriol.">
        <title>Sphingobacterium antarcticus sp. nov. a Psychrotrophic Bacterium from the Soils of Schirmacher Oasis, Antarctica.</title>
        <authorList>
            <person name="Shivaji S."/>
            <person name="Ray M.K."/>
            <person name="Rao N.S."/>
            <person name="Saiserr L."/>
            <person name="Jagannadham M.V."/>
            <person name="Kumar G.S."/>
            <person name="Reddy G."/>
            <person name="Bhargava P.M."/>
        </authorList>
    </citation>
    <scope>NUCLEOTIDE SEQUENCE [LARGE SCALE GENOMIC DNA]</scope>
    <source>
        <strain evidence="1 2">4BY</strain>
    </source>
</reference>
<gene>
    <name evidence="1" type="ORF">N180_03030</name>
</gene>
<comment type="caution">
    <text evidence="1">The sequence shown here is derived from an EMBL/GenBank/DDBJ whole genome shotgun (WGS) entry which is preliminary data.</text>
</comment>
<dbReference type="AlphaFoldDB" id="A0A081PKL4"/>
<dbReference type="RefSeq" id="WP_037438316.1">
    <property type="nucleotide sequence ID" value="NZ_JNFF01000019.1"/>
</dbReference>
<protein>
    <submittedName>
        <fullName evidence="1">Uncharacterized protein</fullName>
    </submittedName>
</protein>
<sequence>MEIGSIVECIDDRGINPVGLCTVPKKGNLYTVSGFVNKPRGLGIYIEESSELIIVEYSKRQSLERAPFLASRFIERLPPMKIEVEEIQFQEI</sequence>
<dbReference type="EMBL" id="JNFF01000019">
    <property type="protein sequence ID" value="KEQ31237.1"/>
    <property type="molecule type" value="Genomic_DNA"/>
</dbReference>
<keyword evidence="2" id="KW-1185">Reference proteome</keyword>
<name>A0A081PKL4_9SPHI</name>
<dbReference type="Proteomes" id="UP000028007">
    <property type="component" value="Unassembled WGS sequence"/>
</dbReference>
<proteinExistence type="predicted"/>